<accession>A0A7D9CZ01</accession>
<reference evidence="12 13" key="1">
    <citation type="submission" date="2019-07" db="EMBL/GenBank/DDBJ databases">
        <authorList>
            <person name="Friedrich A."/>
            <person name="Schacherer J."/>
        </authorList>
    </citation>
    <scope>NUCLEOTIDE SEQUENCE [LARGE SCALE GENOMIC DNA]</scope>
</reference>
<feature type="region of interest" description="Disordered" evidence="11">
    <location>
        <begin position="182"/>
        <end position="209"/>
    </location>
</feature>
<comment type="catalytic activity">
    <reaction evidence="10">
        <text>O-phospho-L-tyrosyl-[protein] + H2O = L-tyrosyl-[protein] + phosphate</text>
        <dbReference type="Rhea" id="RHEA:10684"/>
        <dbReference type="Rhea" id="RHEA-COMP:10136"/>
        <dbReference type="Rhea" id="RHEA-COMP:20101"/>
        <dbReference type="ChEBI" id="CHEBI:15377"/>
        <dbReference type="ChEBI" id="CHEBI:43474"/>
        <dbReference type="ChEBI" id="CHEBI:46858"/>
        <dbReference type="ChEBI" id="CHEBI:61978"/>
        <dbReference type="EC" id="3.1.3.48"/>
    </reaction>
</comment>
<evidence type="ECO:0000256" key="6">
    <source>
        <dbReference type="ARBA" id="ARBA00022912"/>
    </source>
</evidence>
<feature type="compositionally biased region" description="Polar residues" evidence="11">
    <location>
        <begin position="256"/>
        <end position="265"/>
    </location>
</feature>
<dbReference type="InterPro" id="IPR029021">
    <property type="entry name" value="Prot-tyrosine_phosphatase-like"/>
</dbReference>
<keyword evidence="6" id="KW-0904">Protein phosphatase</keyword>
<evidence type="ECO:0000256" key="1">
    <source>
        <dbReference type="ARBA" id="ARBA00004496"/>
    </source>
</evidence>
<evidence type="ECO:0000256" key="10">
    <source>
        <dbReference type="ARBA" id="ARBA00051722"/>
    </source>
</evidence>
<feature type="region of interest" description="Disordered" evidence="11">
    <location>
        <begin position="286"/>
        <end position="353"/>
    </location>
</feature>
<dbReference type="EC" id="3.1.3.48" evidence="3"/>
<evidence type="ECO:0000256" key="11">
    <source>
        <dbReference type="SAM" id="MobiDB-lite"/>
    </source>
</evidence>
<dbReference type="GO" id="GO:0005737">
    <property type="term" value="C:cytoplasm"/>
    <property type="evidence" value="ECO:0007669"/>
    <property type="project" value="UniProtKB-SubCell"/>
</dbReference>
<keyword evidence="5" id="KW-0378">Hydrolase</keyword>
<comment type="subcellular location">
    <subcellularLocation>
        <location evidence="1">Cytoplasm</location>
    </subcellularLocation>
</comment>
<dbReference type="AlphaFoldDB" id="A0A7D9CZ01"/>
<gene>
    <name evidence="12" type="ORF">DEBR0S3_10374G</name>
</gene>
<feature type="compositionally biased region" description="Polar residues" evidence="11">
    <location>
        <begin position="340"/>
        <end position="353"/>
    </location>
</feature>
<feature type="compositionally biased region" description="Polar residues" evidence="11">
    <location>
        <begin position="286"/>
        <end position="307"/>
    </location>
</feature>
<comment type="similarity">
    <text evidence="2">Belongs to the protein-tyrosine phosphatase family.</text>
</comment>
<dbReference type="EMBL" id="CABFWN010000003">
    <property type="protein sequence ID" value="VUG18419.1"/>
    <property type="molecule type" value="Genomic_DNA"/>
</dbReference>
<evidence type="ECO:0000256" key="3">
    <source>
        <dbReference type="ARBA" id="ARBA00013064"/>
    </source>
</evidence>
<proteinExistence type="inferred from homology"/>
<dbReference type="GO" id="GO:0004725">
    <property type="term" value="F:protein tyrosine phosphatase activity"/>
    <property type="evidence" value="ECO:0007669"/>
    <property type="project" value="UniProtKB-EC"/>
</dbReference>
<organism evidence="12 13">
    <name type="scientific">Dekkera bruxellensis</name>
    <name type="common">Brettanomyces custersii</name>
    <dbReference type="NCBI Taxonomy" id="5007"/>
    <lineage>
        <taxon>Eukaryota</taxon>
        <taxon>Fungi</taxon>
        <taxon>Dikarya</taxon>
        <taxon>Ascomycota</taxon>
        <taxon>Saccharomycotina</taxon>
        <taxon>Pichiomycetes</taxon>
        <taxon>Pichiales</taxon>
        <taxon>Pichiaceae</taxon>
        <taxon>Brettanomyces</taxon>
    </lineage>
</organism>
<comment type="function">
    <text evidence="8">Putative tyrosine-protein phosphatase required for protection against superoxide stress.</text>
</comment>
<evidence type="ECO:0000313" key="13">
    <source>
        <dbReference type="Proteomes" id="UP000478008"/>
    </source>
</evidence>
<evidence type="ECO:0000256" key="9">
    <source>
        <dbReference type="ARBA" id="ARBA00039934"/>
    </source>
</evidence>
<feature type="region of interest" description="Disordered" evidence="11">
    <location>
        <begin position="229"/>
        <end position="265"/>
    </location>
</feature>
<keyword evidence="4" id="KW-0963">Cytoplasm</keyword>
<dbReference type="PRINTS" id="PR01911">
    <property type="entry name" value="PFDSPHPHTASE"/>
</dbReference>
<evidence type="ECO:0000256" key="4">
    <source>
        <dbReference type="ARBA" id="ARBA00022490"/>
    </source>
</evidence>
<dbReference type="PANTHER" id="PTHR31126">
    <property type="entry name" value="TYROSINE-PROTEIN PHOSPHATASE"/>
    <property type="match status" value="1"/>
</dbReference>
<dbReference type="Proteomes" id="UP000478008">
    <property type="component" value="Unassembled WGS sequence"/>
</dbReference>
<feature type="compositionally biased region" description="Basic and acidic residues" evidence="11">
    <location>
        <begin position="182"/>
        <end position="201"/>
    </location>
</feature>
<feature type="compositionally biased region" description="Basic and acidic residues" evidence="11">
    <location>
        <begin position="314"/>
        <end position="339"/>
    </location>
</feature>
<keyword evidence="13" id="KW-1185">Reference proteome</keyword>
<evidence type="ECO:0000313" key="12">
    <source>
        <dbReference type="EMBL" id="VUG18419.1"/>
    </source>
</evidence>
<evidence type="ECO:0000256" key="8">
    <source>
        <dbReference type="ARBA" id="ARBA00037204"/>
    </source>
</evidence>
<protein>
    <recommendedName>
        <fullName evidence="9">Putative tyrosine-protein phosphatase OCA1</fullName>
        <ecNumber evidence="3">3.1.3.48</ecNumber>
    </recommendedName>
</protein>
<dbReference type="FunFam" id="3.90.190.10:FF:000035">
    <property type="entry name" value="Tyrosine phosphatase, putative"/>
    <property type="match status" value="1"/>
</dbReference>
<dbReference type="InterPro" id="IPR020428">
    <property type="entry name" value="PFA-DSPs"/>
</dbReference>
<name>A0A7D9CZ01_DEKBR</name>
<dbReference type="Pfam" id="PF03162">
    <property type="entry name" value="Y_phosphatase2"/>
    <property type="match status" value="1"/>
</dbReference>
<evidence type="ECO:0000256" key="2">
    <source>
        <dbReference type="ARBA" id="ARBA00009580"/>
    </source>
</evidence>
<dbReference type="SUPFAM" id="SSF52799">
    <property type="entry name" value="(Phosphotyrosine protein) phosphatases II"/>
    <property type="match status" value="1"/>
</dbReference>
<keyword evidence="7" id="KW-0346">Stress response</keyword>
<evidence type="ECO:0000256" key="7">
    <source>
        <dbReference type="ARBA" id="ARBA00023016"/>
    </source>
</evidence>
<dbReference type="InterPro" id="IPR004861">
    <property type="entry name" value="Siw14-like"/>
</dbReference>
<evidence type="ECO:0000256" key="5">
    <source>
        <dbReference type="ARBA" id="ARBA00022801"/>
    </source>
</evidence>
<dbReference type="Gene3D" id="3.90.190.10">
    <property type="entry name" value="Protein tyrosine phosphatase superfamily"/>
    <property type="match status" value="1"/>
</dbReference>
<dbReference type="PANTHER" id="PTHR31126:SF70">
    <property type="entry name" value="PROTEIN OCA4"/>
    <property type="match status" value="1"/>
</dbReference>
<sequence>MLVPPDNFALVEDGIYRCSKLDPINNSFLDTLQLKSIVWMDEENPTRVLSEYMEENHIRLYHITDSNILQEDSEISSFKHQDWMVLRPTLISKVIQILLNSRNNHNCLLIDKSAVVVGILRHIERWCYSSIANEYRLFSGSKANYNVESFLELINIELEPYNEENDEDEGSLQQTHGRRIVDDSKTFYRKNPDVTDKERKNLRGQSIPYKPSYTRKYSSSLEKFGALKEETPEEAIDDSSMSEGSVEKYSPRMDTSFGSSYKTSEAISIEGRRPSWAARRVSENYGNSPLQGSAGSGKLSMSTSPQIPKNLLKLVEDRKQRKKQRELYRKQHELNESKNDSNLNALEGNNRSITEAGTVEQGALSQGMDKSFGETKLSGMSDEHEKVMLYHFYRPQKQFKVINDRNKVLATTVKIPLPKEEDLPLWFISLRDSWEKQYGNLIQFNAETYEEKTWEVAGTT</sequence>